<proteinExistence type="predicted"/>
<protein>
    <submittedName>
        <fullName evidence="1">Uncharacterized protein</fullName>
    </submittedName>
</protein>
<accession>A0A090EH91</accession>
<name>A0A090EH91_MESPL</name>
<evidence type="ECO:0000313" key="1">
    <source>
        <dbReference type="EMBL" id="CDX29906.1"/>
    </source>
</evidence>
<dbReference type="EMBL" id="CCNB01000004">
    <property type="protein sequence ID" value="CDX29906.1"/>
    <property type="molecule type" value="Genomic_DNA"/>
</dbReference>
<evidence type="ECO:0000313" key="2">
    <source>
        <dbReference type="Proteomes" id="UP000046373"/>
    </source>
</evidence>
<dbReference type="Proteomes" id="UP000046373">
    <property type="component" value="Unassembled WGS sequence"/>
</dbReference>
<dbReference type="AlphaFoldDB" id="A0A090EH91"/>
<reference evidence="1 2" key="1">
    <citation type="submission" date="2014-08" db="EMBL/GenBank/DDBJ databases">
        <authorList>
            <person name="Moulin Lionel"/>
        </authorList>
    </citation>
    <scope>NUCLEOTIDE SEQUENCE [LARGE SCALE GENOMIC DNA]</scope>
</reference>
<gene>
    <name evidence="1" type="ORF">MPLDJ20_120671</name>
</gene>
<sequence>MADSYSRKRALFLANMSKTGAFADALFLFRTTGRSR</sequence>
<organism evidence="1 2">
    <name type="scientific">Mesorhizobium plurifarium</name>
    <dbReference type="NCBI Taxonomy" id="69974"/>
    <lineage>
        <taxon>Bacteria</taxon>
        <taxon>Pseudomonadati</taxon>
        <taxon>Pseudomonadota</taxon>
        <taxon>Alphaproteobacteria</taxon>
        <taxon>Hyphomicrobiales</taxon>
        <taxon>Phyllobacteriaceae</taxon>
        <taxon>Mesorhizobium</taxon>
    </lineage>
</organism>